<keyword evidence="4" id="KW-0788">Thiol protease</keyword>
<dbReference type="GeneID" id="28985486"/>
<dbReference type="GO" id="GO:0016929">
    <property type="term" value="F:deSUMOylase activity"/>
    <property type="evidence" value="ECO:0007669"/>
    <property type="project" value="TreeGrafter"/>
</dbReference>
<reference evidence="6 7" key="1">
    <citation type="submission" date="2015-03" db="EMBL/GenBank/DDBJ databases">
        <title>Genomics and transcriptomics of the oil-accumulating basidiomycete yeast T. oleaginosus allow insights into substrate utilization and the diverse evolutionary trajectories of mating systems in fungi.</title>
        <authorList>
            <consortium name="DOE Joint Genome Institute"/>
            <person name="Kourist R."/>
            <person name="Kracht O."/>
            <person name="Bracharz F."/>
            <person name="Lipzen A."/>
            <person name="Nolan M."/>
            <person name="Ohm R."/>
            <person name="Grigoriev I."/>
            <person name="Sun S."/>
            <person name="Heitman J."/>
            <person name="Bruck T."/>
            <person name="Nowrousian M."/>
        </authorList>
    </citation>
    <scope>NUCLEOTIDE SEQUENCE [LARGE SCALE GENOMIC DNA]</scope>
    <source>
        <strain evidence="6 7">IBC0246</strain>
    </source>
</reference>
<feature type="domain" description="Ubiquitin-like protease family profile" evidence="5">
    <location>
        <begin position="1"/>
        <end position="219"/>
    </location>
</feature>
<dbReference type="InterPro" id="IPR038765">
    <property type="entry name" value="Papain-like_cys_pep_sf"/>
</dbReference>
<dbReference type="AlphaFoldDB" id="A0A0J0XEL3"/>
<evidence type="ECO:0000256" key="1">
    <source>
        <dbReference type="ARBA" id="ARBA00005234"/>
    </source>
</evidence>
<sequence>MRKTLDEASAPRQSSVGIFRMLWLMAQFTLVRPHQKRDIPALWEPLDSPLHRRQQIEKVVTEGKIKIALARAGPPIPSKLAPSQDVILSEQGYVGANLKRWTKRFKLDIFTLHKMLIPINHNNAHWVCAVVDFRRKRIEYYDSMHDSGRRMQVFQNLRDYLKAEHKEKKGTALDLSAWTDAYNPVRREYFNPILTLQGTPKQDNVNDCGVFACQTLEAAGRGRDLIGSKFEFKQSNMSFFRRLMIVEIASGELAQRPWARPADK</sequence>
<keyword evidence="7" id="KW-1185">Reference proteome</keyword>
<dbReference type="PROSITE" id="PS50600">
    <property type="entry name" value="ULP_PROTEASE"/>
    <property type="match status" value="1"/>
</dbReference>
<dbReference type="Proteomes" id="UP000053611">
    <property type="component" value="Unassembled WGS sequence"/>
</dbReference>
<proteinExistence type="inferred from homology"/>
<dbReference type="SUPFAM" id="SSF54001">
    <property type="entry name" value="Cysteine proteinases"/>
    <property type="match status" value="1"/>
</dbReference>
<comment type="similarity">
    <text evidence="1">Belongs to the peptidase C48 family.</text>
</comment>
<accession>A0A0J0XEL3</accession>
<evidence type="ECO:0000313" key="6">
    <source>
        <dbReference type="EMBL" id="KLT39488.1"/>
    </source>
</evidence>
<dbReference type="PANTHER" id="PTHR12606">
    <property type="entry name" value="SENTRIN/SUMO-SPECIFIC PROTEASE"/>
    <property type="match status" value="1"/>
</dbReference>
<dbReference type="Gene3D" id="1.10.418.20">
    <property type="match status" value="1"/>
</dbReference>
<dbReference type="EMBL" id="KQ087257">
    <property type="protein sequence ID" value="KLT39488.1"/>
    <property type="molecule type" value="Genomic_DNA"/>
</dbReference>
<dbReference type="GO" id="GO:0006508">
    <property type="term" value="P:proteolysis"/>
    <property type="evidence" value="ECO:0007669"/>
    <property type="project" value="UniProtKB-KW"/>
</dbReference>
<name>A0A0J0XEL3_9TREE</name>
<dbReference type="STRING" id="879819.A0A0J0XEL3"/>
<evidence type="ECO:0000256" key="2">
    <source>
        <dbReference type="ARBA" id="ARBA00022670"/>
    </source>
</evidence>
<dbReference type="GO" id="GO:0005634">
    <property type="term" value="C:nucleus"/>
    <property type="evidence" value="ECO:0007669"/>
    <property type="project" value="TreeGrafter"/>
</dbReference>
<evidence type="ECO:0000259" key="5">
    <source>
        <dbReference type="PROSITE" id="PS50600"/>
    </source>
</evidence>
<keyword evidence="2" id="KW-0645">Protease</keyword>
<evidence type="ECO:0000256" key="4">
    <source>
        <dbReference type="ARBA" id="ARBA00022807"/>
    </source>
</evidence>
<dbReference type="Pfam" id="PF02902">
    <property type="entry name" value="Peptidase_C48"/>
    <property type="match status" value="1"/>
</dbReference>
<gene>
    <name evidence="6" type="ORF">CC85DRAFT_293784</name>
</gene>
<keyword evidence="3" id="KW-0378">Hydrolase</keyword>
<dbReference type="PANTHER" id="PTHR12606:SF141">
    <property type="entry name" value="GH15225P-RELATED"/>
    <property type="match status" value="1"/>
</dbReference>
<dbReference type="OrthoDB" id="1939479at2759"/>
<organism evidence="6 7">
    <name type="scientific">Cutaneotrichosporon oleaginosum</name>
    <dbReference type="NCBI Taxonomy" id="879819"/>
    <lineage>
        <taxon>Eukaryota</taxon>
        <taxon>Fungi</taxon>
        <taxon>Dikarya</taxon>
        <taxon>Basidiomycota</taxon>
        <taxon>Agaricomycotina</taxon>
        <taxon>Tremellomycetes</taxon>
        <taxon>Trichosporonales</taxon>
        <taxon>Trichosporonaceae</taxon>
        <taxon>Cutaneotrichosporon</taxon>
    </lineage>
</organism>
<dbReference type="GO" id="GO:0016926">
    <property type="term" value="P:protein desumoylation"/>
    <property type="evidence" value="ECO:0007669"/>
    <property type="project" value="TreeGrafter"/>
</dbReference>
<evidence type="ECO:0000256" key="3">
    <source>
        <dbReference type="ARBA" id="ARBA00022801"/>
    </source>
</evidence>
<dbReference type="Gene3D" id="3.30.310.130">
    <property type="entry name" value="Ubiquitin-related"/>
    <property type="match status" value="1"/>
</dbReference>
<dbReference type="RefSeq" id="XP_018275979.1">
    <property type="nucleotide sequence ID" value="XM_018424883.1"/>
</dbReference>
<protein>
    <submittedName>
        <fullName evidence="6">Cysteine proteinase</fullName>
    </submittedName>
</protein>
<evidence type="ECO:0000313" key="7">
    <source>
        <dbReference type="Proteomes" id="UP000053611"/>
    </source>
</evidence>
<dbReference type="InterPro" id="IPR003653">
    <property type="entry name" value="Peptidase_C48_C"/>
</dbReference>